<organism evidence="1 2">
    <name type="scientific">Salix udensis</name>
    <dbReference type="NCBI Taxonomy" id="889485"/>
    <lineage>
        <taxon>Eukaryota</taxon>
        <taxon>Viridiplantae</taxon>
        <taxon>Streptophyta</taxon>
        <taxon>Embryophyta</taxon>
        <taxon>Tracheophyta</taxon>
        <taxon>Spermatophyta</taxon>
        <taxon>Magnoliopsida</taxon>
        <taxon>eudicotyledons</taxon>
        <taxon>Gunneridae</taxon>
        <taxon>Pentapetalae</taxon>
        <taxon>rosids</taxon>
        <taxon>fabids</taxon>
        <taxon>Malpighiales</taxon>
        <taxon>Salicaceae</taxon>
        <taxon>Saliceae</taxon>
        <taxon>Salix</taxon>
    </lineage>
</organism>
<reference evidence="1 2" key="1">
    <citation type="journal article" date="2023" name="Int. J. Mol. Sci.">
        <title>De Novo Assembly and Annotation of 11 Diverse Shrub Willow (Salix) Genomes Reveals Novel Gene Organization in Sex-Linked Regions.</title>
        <authorList>
            <person name="Hyden B."/>
            <person name="Feng K."/>
            <person name="Yates T.B."/>
            <person name="Jawdy S."/>
            <person name="Cereghino C."/>
            <person name="Smart L.B."/>
            <person name="Muchero W."/>
        </authorList>
    </citation>
    <scope>NUCLEOTIDE SEQUENCE [LARGE SCALE GENOMIC DNA]</scope>
    <source>
        <tissue evidence="1">Shoot tip</tissue>
    </source>
</reference>
<evidence type="ECO:0000313" key="2">
    <source>
        <dbReference type="Proteomes" id="UP001162972"/>
    </source>
</evidence>
<dbReference type="Proteomes" id="UP001162972">
    <property type="component" value="Chromosome 1"/>
</dbReference>
<sequence>MDLSPANTIITHPVLLAMESCTSMLQLKQTQAHMTKNALIAHTFPASRVLAFCAISESGDMSHAHLLFSQLQNPNTYIWNTMIRGCSRAETGPNWLLVFLPNGSERC</sequence>
<dbReference type="InterPro" id="IPR011990">
    <property type="entry name" value="TPR-like_helical_dom_sf"/>
</dbReference>
<name>A0AAD6KQP6_9ROSI</name>
<keyword evidence="2" id="KW-1185">Reference proteome</keyword>
<dbReference type="Gene3D" id="1.25.40.10">
    <property type="entry name" value="Tetratricopeptide repeat domain"/>
    <property type="match status" value="1"/>
</dbReference>
<protein>
    <recommendedName>
        <fullName evidence="3">Pentatricopeptide repeat-containing protein</fullName>
    </recommendedName>
</protein>
<accession>A0AAD6KQP6</accession>
<dbReference type="EMBL" id="JAPFFJ010000005">
    <property type="protein sequence ID" value="KAJ6427683.1"/>
    <property type="molecule type" value="Genomic_DNA"/>
</dbReference>
<gene>
    <name evidence="1" type="ORF">OIU84_023137</name>
</gene>
<comment type="caution">
    <text evidence="1">The sequence shown here is derived from an EMBL/GenBank/DDBJ whole genome shotgun (WGS) entry which is preliminary data.</text>
</comment>
<evidence type="ECO:0008006" key="3">
    <source>
        <dbReference type="Google" id="ProtNLM"/>
    </source>
</evidence>
<proteinExistence type="predicted"/>
<dbReference type="AlphaFoldDB" id="A0AAD6KQP6"/>
<evidence type="ECO:0000313" key="1">
    <source>
        <dbReference type="EMBL" id="KAJ6427683.1"/>
    </source>
</evidence>